<dbReference type="KEGG" id="nss:113421393"/>
<dbReference type="GO" id="GO:0045010">
    <property type="term" value="P:actin nucleation"/>
    <property type="evidence" value="ECO:0007669"/>
    <property type="project" value="InterPro"/>
</dbReference>
<evidence type="ECO:0000256" key="1">
    <source>
        <dbReference type="ARBA" id="ARBA00004180"/>
    </source>
</evidence>
<evidence type="ECO:0000256" key="7">
    <source>
        <dbReference type="ARBA" id="ARBA00022490"/>
    </source>
</evidence>
<keyword evidence="9" id="KW-0653">Protein transport</keyword>
<evidence type="ECO:0000256" key="8">
    <source>
        <dbReference type="ARBA" id="ARBA00022737"/>
    </source>
</evidence>
<dbReference type="InterPro" id="IPR011019">
    <property type="entry name" value="KIND_dom"/>
</dbReference>
<dbReference type="GO" id="GO:0048193">
    <property type="term" value="P:Golgi vesicle transport"/>
    <property type="evidence" value="ECO:0007669"/>
    <property type="project" value="TreeGrafter"/>
</dbReference>
<sequence length="362" mass="41633">MSLTESLGKLIYKALDWGIESYMERELSESLAKLITLMLKLNAETSNTTVALQDICEDHFHKPSEAASHYTTICQMLFSEYIELQKLTLTIQSCKEYLGRMDVEDCSARQKTNNSKSMRLQKVMGQTLHSIPPGEGILSSYSMVVDDIKNKRYSLHAVSVWKLKEKTSQEFSLHEKLMMEVKNPPKLQPIFEQKSSNNYKGDTQKFVLNSPCNSIISEQNISINFSKAKKTQLSCTHSDLELKTKLGKLCEDGGSETKMSMPVRPCVRLPLHFFKMIHLGKEDDQGLHNQKTAQLEVEQWDSSRIPLVFEPHCLTPPFACRIKSMRDWPSMDICIKCEQYLLEMLSHHSPCRKRRLSWTELE</sequence>
<dbReference type="AlphaFoldDB" id="A0A6J1VCC3"/>
<evidence type="ECO:0000256" key="3">
    <source>
        <dbReference type="ARBA" id="ARBA00004413"/>
    </source>
</evidence>
<name>A0A6J1VCC3_9SAUR</name>
<dbReference type="GO" id="GO:0005856">
    <property type="term" value="C:cytoskeleton"/>
    <property type="evidence" value="ECO:0007669"/>
    <property type="project" value="UniProtKB-SubCell"/>
</dbReference>
<dbReference type="Pfam" id="PF16474">
    <property type="entry name" value="KIND"/>
    <property type="match status" value="1"/>
</dbReference>
<dbReference type="PANTHER" id="PTHR21345">
    <property type="entry name" value="SPIRE"/>
    <property type="match status" value="1"/>
</dbReference>
<dbReference type="GO" id="GO:0036089">
    <property type="term" value="P:cleavage furrow formation"/>
    <property type="evidence" value="ECO:0007669"/>
    <property type="project" value="TreeGrafter"/>
</dbReference>
<dbReference type="PANTHER" id="PTHR21345:SF9">
    <property type="entry name" value="KIND DOMAIN-CONTAINING PROTEIN"/>
    <property type="match status" value="1"/>
</dbReference>
<dbReference type="PROSITE" id="PS51377">
    <property type="entry name" value="KIND"/>
    <property type="match status" value="1"/>
</dbReference>
<evidence type="ECO:0000256" key="9">
    <source>
        <dbReference type="ARBA" id="ARBA00022927"/>
    </source>
</evidence>
<evidence type="ECO:0000256" key="4">
    <source>
        <dbReference type="ARBA" id="ARBA00010956"/>
    </source>
</evidence>
<comment type="subcellular location">
    <subcellularLocation>
        <location evidence="3">Cell membrane</location>
        <topology evidence="3">Peripheral membrane protein</topology>
        <orientation evidence="3">Cytoplasmic side</orientation>
    </subcellularLocation>
    <subcellularLocation>
        <location evidence="2">Cytoplasm</location>
        <location evidence="2">Cytoskeleton</location>
    </subcellularLocation>
    <subcellularLocation>
        <location evidence="1">Cytoplasmic vesicle membrane</location>
        <topology evidence="1">Peripheral membrane protein</topology>
        <orientation evidence="1">Cytoplasmic side</orientation>
    </subcellularLocation>
</comment>
<evidence type="ECO:0000256" key="5">
    <source>
        <dbReference type="ARBA" id="ARBA00022448"/>
    </source>
</evidence>
<keyword evidence="10" id="KW-0472">Membrane</keyword>
<dbReference type="InterPro" id="IPR029901">
    <property type="entry name" value="Spire"/>
</dbReference>
<protein>
    <submittedName>
        <fullName evidence="16">Protein spire homolog 1-like</fullName>
    </submittedName>
</protein>
<keyword evidence="12" id="KW-0206">Cytoskeleton</keyword>
<dbReference type="GO" id="GO:0008017">
    <property type="term" value="F:microtubule binding"/>
    <property type="evidence" value="ECO:0007669"/>
    <property type="project" value="TreeGrafter"/>
</dbReference>
<dbReference type="GO" id="GO:0030659">
    <property type="term" value="C:cytoplasmic vesicle membrane"/>
    <property type="evidence" value="ECO:0007669"/>
    <property type="project" value="UniProtKB-SubCell"/>
</dbReference>
<keyword evidence="11" id="KW-0009">Actin-binding</keyword>
<dbReference type="GO" id="GO:0051295">
    <property type="term" value="P:establishment of meiotic spindle localization"/>
    <property type="evidence" value="ECO:0007669"/>
    <property type="project" value="TreeGrafter"/>
</dbReference>
<dbReference type="GO" id="GO:0003779">
    <property type="term" value="F:actin binding"/>
    <property type="evidence" value="ECO:0007669"/>
    <property type="project" value="UniProtKB-KW"/>
</dbReference>
<keyword evidence="15" id="KW-1185">Reference proteome</keyword>
<dbReference type="Gene3D" id="1.10.510.10">
    <property type="entry name" value="Transferase(Phosphotransferase) domain 1"/>
    <property type="match status" value="1"/>
</dbReference>
<evidence type="ECO:0000313" key="16">
    <source>
        <dbReference type="RefSeq" id="XP_026537539.1"/>
    </source>
</evidence>
<keyword evidence="7" id="KW-0963">Cytoplasm</keyword>
<keyword evidence="5" id="KW-0813">Transport</keyword>
<dbReference type="GO" id="GO:0030041">
    <property type="term" value="P:actin filament polymerization"/>
    <property type="evidence" value="ECO:0007669"/>
    <property type="project" value="TreeGrafter"/>
</dbReference>
<evidence type="ECO:0000256" key="10">
    <source>
        <dbReference type="ARBA" id="ARBA00023136"/>
    </source>
</evidence>
<evidence type="ECO:0000256" key="2">
    <source>
        <dbReference type="ARBA" id="ARBA00004245"/>
    </source>
</evidence>
<dbReference type="GO" id="GO:0005886">
    <property type="term" value="C:plasma membrane"/>
    <property type="evidence" value="ECO:0007669"/>
    <property type="project" value="UniProtKB-SubCell"/>
</dbReference>
<evidence type="ECO:0000256" key="11">
    <source>
        <dbReference type="ARBA" id="ARBA00023203"/>
    </source>
</evidence>
<organism evidence="15 16">
    <name type="scientific">Notechis scutatus</name>
    <name type="common">mainland tiger snake</name>
    <dbReference type="NCBI Taxonomy" id="8663"/>
    <lineage>
        <taxon>Eukaryota</taxon>
        <taxon>Metazoa</taxon>
        <taxon>Chordata</taxon>
        <taxon>Craniata</taxon>
        <taxon>Vertebrata</taxon>
        <taxon>Euteleostomi</taxon>
        <taxon>Lepidosauria</taxon>
        <taxon>Squamata</taxon>
        <taxon>Bifurcata</taxon>
        <taxon>Unidentata</taxon>
        <taxon>Episquamata</taxon>
        <taxon>Toxicofera</taxon>
        <taxon>Serpentes</taxon>
        <taxon>Colubroidea</taxon>
        <taxon>Elapidae</taxon>
        <taxon>Hydrophiinae</taxon>
        <taxon>Notechis</taxon>
    </lineage>
</organism>
<comment type="similarity">
    <text evidence="4">Belongs to the spire family.</text>
</comment>
<evidence type="ECO:0000256" key="6">
    <source>
        <dbReference type="ARBA" id="ARBA00022475"/>
    </source>
</evidence>
<dbReference type="GO" id="GO:0051639">
    <property type="term" value="P:actin filament network formation"/>
    <property type="evidence" value="ECO:0007669"/>
    <property type="project" value="TreeGrafter"/>
</dbReference>
<evidence type="ECO:0000256" key="12">
    <source>
        <dbReference type="ARBA" id="ARBA00023212"/>
    </source>
</evidence>
<keyword evidence="8" id="KW-0677">Repeat</keyword>
<evidence type="ECO:0000259" key="14">
    <source>
        <dbReference type="PROSITE" id="PS51377"/>
    </source>
</evidence>
<dbReference type="RefSeq" id="XP_026537539.1">
    <property type="nucleotide sequence ID" value="XM_026681754.1"/>
</dbReference>
<accession>A0A6J1VCC3</accession>
<dbReference type="GO" id="GO:0015031">
    <property type="term" value="P:protein transport"/>
    <property type="evidence" value="ECO:0007669"/>
    <property type="project" value="UniProtKB-KW"/>
</dbReference>
<dbReference type="GO" id="GO:0040038">
    <property type="term" value="P:polar body extrusion after meiotic divisions"/>
    <property type="evidence" value="ECO:0007669"/>
    <property type="project" value="TreeGrafter"/>
</dbReference>
<dbReference type="Proteomes" id="UP000504612">
    <property type="component" value="Unplaced"/>
</dbReference>
<dbReference type="GO" id="GO:0005938">
    <property type="term" value="C:cell cortex"/>
    <property type="evidence" value="ECO:0007669"/>
    <property type="project" value="TreeGrafter"/>
</dbReference>
<proteinExistence type="inferred from homology"/>
<evidence type="ECO:0000313" key="15">
    <source>
        <dbReference type="Proteomes" id="UP000504612"/>
    </source>
</evidence>
<keyword evidence="13" id="KW-0968">Cytoplasmic vesicle</keyword>
<dbReference type="GeneID" id="113421393"/>
<reference evidence="16" key="1">
    <citation type="submission" date="2025-08" db="UniProtKB">
        <authorList>
            <consortium name="RefSeq"/>
        </authorList>
    </citation>
    <scope>IDENTIFICATION</scope>
</reference>
<gene>
    <name evidence="16" type="primary">LOC113421393</name>
</gene>
<keyword evidence="6" id="KW-1003">Cell membrane</keyword>
<feature type="domain" description="KIND" evidence="14">
    <location>
        <begin position="1"/>
        <end position="84"/>
    </location>
</feature>
<evidence type="ECO:0000256" key="13">
    <source>
        <dbReference type="ARBA" id="ARBA00023329"/>
    </source>
</evidence>